<dbReference type="Gene3D" id="3.90.1720.10">
    <property type="entry name" value="endopeptidase domain like (from Nostoc punctiforme)"/>
    <property type="match status" value="1"/>
</dbReference>
<gene>
    <name evidence="1" type="ORF">VK70_07675</name>
</gene>
<sequence length="210" mass="24139">MIYNTDGDNDSESSIYVLLTDTGTLFTTLIKSFTAAPYNHAFLALDAELNDVFSFGRKCPRKPWAGGFVEEDVYEGTFRQFPGTRCALLRLRISKQQRDAAIRTVRSFQKEKHVYRYNLIGLLGVLMNLDIETKNAYFCSQFVSEVLRKSGLSLWDRPSTLVTPNDFLHHPAFDIVYEGLLYDYPLLNRDRLKYIQNVEEVASELEEQAV</sequence>
<dbReference type="InterPro" id="IPR038765">
    <property type="entry name" value="Papain-like_cys_pep_sf"/>
</dbReference>
<dbReference type="EMBL" id="CP011114">
    <property type="protein sequence ID" value="AKG34465.1"/>
    <property type="molecule type" value="Genomic_DNA"/>
</dbReference>
<dbReference type="PATRIC" id="fig|1333534.5.peg.1677"/>
<dbReference type="AlphaFoldDB" id="A0A0F7CIC2"/>
<dbReference type="HOGENOM" id="CLU_100909_2_0_9"/>
<name>A0A0F7CIC2_PAEDU</name>
<protein>
    <recommendedName>
        <fullName evidence="3">Permuted papain-like amidase YaeF/Yiix C92 family enzyme</fullName>
    </recommendedName>
</protein>
<proteinExistence type="predicted"/>
<dbReference type="Proteomes" id="UP000034189">
    <property type="component" value="Chromosome"/>
</dbReference>
<evidence type="ECO:0000313" key="2">
    <source>
        <dbReference type="Proteomes" id="UP000034189"/>
    </source>
</evidence>
<reference evidence="1 2" key="2">
    <citation type="journal article" date="2016" name="Genome Announc.">
        <title>Genome Sequence of a Gram-Positive Diazotroph, Paenibacillus durus Type Strain ATCC 35681.</title>
        <authorList>
            <person name="Halim M.A."/>
            <person name="Rahman A.Y."/>
            <person name="Sim K.S."/>
            <person name="Yam H.C."/>
            <person name="Rahim A.A."/>
            <person name="Ghazali A.H."/>
            <person name="Najimudin N."/>
        </authorList>
    </citation>
    <scope>NUCLEOTIDE SEQUENCE [LARGE SCALE GENOMIC DNA]</scope>
    <source>
        <strain evidence="1 2">ATCC 35681</strain>
    </source>
</reference>
<dbReference type="OrthoDB" id="1645744at2"/>
<dbReference type="SUPFAM" id="SSF54001">
    <property type="entry name" value="Cysteine proteinases"/>
    <property type="match status" value="1"/>
</dbReference>
<reference evidence="1 2" key="1">
    <citation type="submission" date="2015-03" db="EMBL/GenBank/DDBJ databases">
        <authorList>
            <person name="Abdul Halim M."/>
        </authorList>
    </citation>
    <scope>NUCLEOTIDE SEQUENCE [LARGE SCALE GENOMIC DNA]</scope>
    <source>
        <strain evidence="1 2">ATCC 35681</strain>
    </source>
</reference>
<evidence type="ECO:0008006" key="3">
    <source>
        <dbReference type="Google" id="ProtNLM"/>
    </source>
</evidence>
<accession>A0A0F7CIC2</accession>
<evidence type="ECO:0000313" key="1">
    <source>
        <dbReference type="EMBL" id="AKG34465.1"/>
    </source>
</evidence>
<dbReference type="RefSeq" id="WP_025695334.1">
    <property type="nucleotide sequence ID" value="NZ_ASQQ01000285.1"/>
</dbReference>
<organism evidence="1 2">
    <name type="scientific">Paenibacillus durus ATCC 35681</name>
    <dbReference type="NCBI Taxonomy" id="1333534"/>
    <lineage>
        <taxon>Bacteria</taxon>
        <taxon>Bacillati</taxon>
        <taxon>Bacillota</taxon>
        <taxon>Bacilli</taxon>
        <taxon>Bacillales</taxon>
        <taxon>Paenibacillaceae</taxon>
        <taxon>Paenibacillus</taxon>
    </lineage>
</organism>